<dbReference type="PRINTS" id="PR01607">
    <property type="entry name" value="APYRASEFAMLY"/>
</dbReference>
<dbReference type="Proteomes" id="UP000030746">
    <property type="component" value="Unassembled WGS sequence"/>
</dbReference>
<keyword evidence="7" id="KW-1185">Reference proteome</keyword>
<dbReference type="Gene3D" id="3.60.21.10">
    <property type="match status" value="1"/>
</dbReference>
<feature type="domain" description="5'-Nucleotidase C-terminal" evidence="5">
    <location>
        <begin position="288"/>
        <end position="435"/>
    </location>
</feature>
<feature type="domain" description="Calcineurin-like phosphoesterase" evidence="4">
    <location>
        <begin position="5"/>
        <end position="207"/>
    </location>
</feature>
<keyword evidence="2" id="KW-0732">Signal</keyword>
<dbReference type="InterPro" id="IPR004843">
    <property type="entry name" value="Calcineurin-like_PHP"/>
</dbReference>
<dbReference type="OrthoDB" id="10252235at2759"/>
<evidence type="ECO:0000256" key="2">
    <source>
        <dbReference type="ARBA" id="ARBA00022729"/>
    </source>
</evidence>
<keyword evidence="3" id="KW-0378">Hydrolase</keyword>
<dbReference type="CDD" id="cd07406">
    <property type="entry name" value="MPP_CG11883_N"/>
    <property type="match status" value="1"/>
</dbReference>
<dbReference type="SUPFAM" id="SSF56300">
    <property type="entry name" value="Metallo-dependent phosphatases"/>
    <property type="match status" value="1"/>
</dbReference>
<dbReference type="PANTHER" id="PTHR11575:SF48">
    <property type="entry name" value="5'-NUCLEOTIDASE"/>
    <property type="match status" value="1"/>
</dbReference>
<dbReference type="Gene3D" id="3.90.780.10">
    <property type="entry name" value="5'-Nucleotidase, C-terminal domain"/>
    <property type="match status" value="1"/>
</dbReference>
<dbReference type="GO" id="GO:0000166">
    <property type="term" value="F:nucleotide binding"/>
    <property type="evidence" value="ECO:0007669"/>
    <property type="project" value="UniProtKB-KW"/>
</dbReference>
<protein>
    <recommendedName>
        <fullName evidence="8">5'-Nucleotidase C-terminal domain-containing protein</fullName>
    </recommendedName>
</protein>
<reference evidence="6 7" key="1">
    <citation type="journal article" date="2013" name="Nature">
        <title>Insights into bilaterian evolution from three spiralian genomes.</title>
        <authorList>
            <person name="Simakov O."/>
            <person name="Marletaz F."/>
            <person name="Cho S.J."/>
            <person name="Edsinger-Gonzales E."/>
            <person name="Havlak P."/>
            <person name="Hellsten U."/>
            <person name="Kuo D.H."/>
            <person name="Larsson T."/>
            <person name="Lv J."/>
            <person name="Arendt D."/>
            <person name="Savage R."/>
            <person name="Osoegawa K."/>
            <person name="de Jong P."/>
            <person name="Grimwood J."/>
            <person name="Chapman J.A."/>
            <person name="Shapiro H."/>
            <person name="Aerts A."/>
            <person name="Otillar R.P."/>
            <person name="Terry A.Y."/>
            <person name="Boore J.L."/>
            <person name="Grigoriev I.V."/>
            <person name="Lindberg D.R."/>
            <person name="Seaver E.C."/>
            <person name="Weisblat D.A."/>
            <person name="Putnam N.H."/>
            <person name="Rokhsar D.S."/>
        </authorList>
    </citation>
    <scope>NUCLEOTIDE SEQUENCE [LARGE SCALE GENOMIC DNA]</scope>
</reference>
<dbReference type="InterPro" id="IPR041821">
    <property type="entry name" value="CG11883_N"/>
</dbReference>
<dbReference type="RefSeq" id="XP_009066220.1">
    <property type="nucleotide sequence ID" value="XM_009067972.1"/>
</dbReference>
<dbReference type="GeneID" id="20245259"/>
<dbReference type="STRING" id="225164.V3YY40"/>
<dbReference type="InterPro" id="IPR008334">
    <property type="entry name" value="5'-Nucleotdase_C"/>
</dbReference>
<evidence type="ECO:0000256" key="3">
    <source>
        <dbReference type="RuleBase" id="RU362119"/>
    </source>
</evidence>
<dbReference type="HOGENOM" id="CLU_005854_7_2_1"/>
<evidence type="ECO:0008006" key="8">
    <source>
        <dbReference type="Google" id="ProtNLM"/>
    </source>
</evidence>
<name>V3YY40_LOTGI</name>
<gene>
    <name evidence="6" type="ORF">LOTGIDRAFT_197614</name>
</gene>
<dbReference type="EMBL" id="KB203796">
    <property type="protein sequence ID" value="ESO83038.1"/>
    <property type="molecule type" value="Genomic_DNA"/>
</dbReference>
<dbReference type="KEGG" id="lgi:LOTGIDRAFT_197614"/>
<comment type="similarity">
    <text evidence="1 3">Belongs to the 5'-nucleotidase family.</text>
</comment>
<dbReference type="GO" id="GO:0009166">
    <property type="term" value="P:nucleotide catabolic process"/>
    <property type="evidence" value="ECO:0007669"/>
    <property type="project" value="InterPro"/>
</dbReference>
<dbReference type="CTD" id="20245259"/>
<organism evidence="6 7">
    <name type="scientific">Lottia gigantea</name>
    <name type="common">Giant owl limpet</name>
    <dbReference type="NCBI Taxonomy" id="225164"/>
    <lineage>
        <taxon>Eukaryota</taxon>
        <taxon>Metazoa</taxon>
        <taxon>Spiralia</taxon>
        <taxon>Lophotrochozoa</taxon>
        <taxon>Mollusca</taxon>
        <taxon>Gastropoda</taxon>
        <taxon>Patellogastropoda</taxon>
        <taxon>Lottioidea</taxon>
        <taxon>Lottiidae</taxon>
        <taxon>Lottia</taxon>
    </lineage>
</organism>
<dbReference type="InterPro" id="IPR036907">
    <property type="entry name" value="5'-Nucleotdase_C_sf"/>
</dbReference>
<dbReference type="InterPro" id="IPR006179">
    <property type="entry name" value="5_nucleotidase/apyrase"/>
</dbReference>
<dbReference type="GO" id="GO:0016787">
    <property type="term" value="F:hydrolase activity"/>
    <property type="evidence" value="ECO:0007669"/>
    <property type="project" value="UniProtKB-KW"/>
</dbReference>
<evidence type="ECO:0000256" key="1">
    <source>
        <dbReference type="ARBA" id="ARBA00006654"/>
    </source>
</evidence>
<dbReference type="PANTHER" id="PTHR11575">
    <property type="entry name" value="5'-NUCLEOTIDASE-RELATED"/>
    <property type="match status" value="1"/>
</dbReference>
<evidence type="ECO:0000313" key="7">
    <source>
        <dbReference type="Proteomes" id="UP000030746"/>
    </source>
</evidence>
<accession>V3YY40</accession>
<dbReference type="AlphaFoldDB" id="V3YY40"/>
<dbReference type="SUPFAM" id="SSF55816">
    <property type="entry name" value="5'-nucleotidase (syn. UDP-sugar hydrolase), C-terminal domain"/>
    <property type="match status" value="1"/>
</dbReference>
<evidence type="ECO:0000259" key="5">
    <source>
        <dbReference type="Pfam" id="PF02872"/>
    </source>
</evidence>
<proteinExistence type="inferred from homology"/>
<keyword evidence="3" id="KW-0547">Nucleotide-binding</keyword>
<dbReference type="Pfam" id="PF02872">
    <property type="entry name" value="5_nucleotid_C"/>
    <property type="match status" value="1"/>
</dbReference>
<dbReference type="InterPro" id="IPR029052">
    <property type="entry name" value="Metallo-depent_PP-like"/>
</dbReference>
<sequence length="573" mass="64463">MASFSIIHFNDVYNIEPCPMEPIGGAARLSWYIKSCDDPVVLFSGDVLSPSLMSIFLKGEQMIPVLNGVGVKCAVFGNHDFDFGVDHLEDLLADTLFPWLLSNVIDNLTNEPLAYAEISQVIVSNGIKIGLMGLVEEEWIVTLATIDPEDVTFKDYVESGRQIAHSLRTQGADIVIALTHMRWPNDIRLAEEVEDIDIILGGHDHDYNVQQINGTYIVKSGTDFRNLSHIHVTKDENGKWKFDIKEVELDSSVKEDPVIRELVMAKLALVDDKMDNKLGDMMVELDGRFSKIRTQETNLGNFVTDIILTATNADMTILNSGTFRSDRIHPRGEFKIRDLLTILPLLDNMLVIQCTGKQIVQALENGVSQYPKLEGRFPQVAGCRFGFDPSKAKGHRVDPALVQIQDQYIDLEKTYRLCTKEYIANGKDDYTMFKDCPILVSTENCPTISTCVQNHFESVQILLGNKECRSGHKQSLLCLVKKEDIIVSKQESSDSINKTLVRQQSIHDAEIEKPHLAPIVDGRIFQYDDEKHIVMLALKDSRSVKRLDLRQEELTSSFDAGDEDEGLEEMVSN</sequence>
<evidence type="ECO:0000313" key="6">
    <source>
        <dbReference type="EMBL" id="ESO83038.1"/>
    </source>
</evidence>
<dbReference type="Pfam" id="PF00149">
    <property type="entry name" value="Metallophos"/>
    <property type="match status" value="1"/>
</dbReference>
<evidence type="ECO:0000259" key="4">
    <source>
        <dbReference type="Pfam" id="PF00149"/>
    </source>
</evidence>
<dbReference type="OMA" id="HTHDGVP"/>